<proteinExistence type="inferred from homology"/>
<organism evidence="8 9">
    <name type="scientific">Marinobacter nitratireducens</name>
    <dbReference type="NCBI Taxonomy" id="1137280"/>
    <lineage>
        <taxon>Bacteria</taxon>
        <taxon>Pseudomonadati</taxon>
        <taxon>Pseudomonadota</taxon>
        <taxon>Gammaproteobacteria</taxon>
        <taxon>Pseudomonadales</taxon>
        <taxon>Marinobacteraceae</taxon>
        <taxon>Marinobacter</taxon>
    </lineage>
</organism>
<feature type="signal peptide" evidence="6">
    <location>
        <begin position="1"/>
        <end position="28"/>
    </location>
</feature>
<comment type="subcellular location">
    <subcellularLocation>
        <location evidence="1">Cell envelope</location>
    </subcellularLocation>
</comment>
<name>A0A072N1B9_9GAMM</name>
<feature type="chain" id="PRO_5001680238" evidence="6">
    <location>
        <begin position="29"/>
        <end position="313"/>
    </location>
</feature>
<dbReference type="PROSITE" id="PS50983">
    <property type="entry name" value="FE_B12_PBP"/>
    <property type="match status" value="1"/>
</dbReference>
<dbReference type="GO" id="GO:1901678">
    <property type="term" value="P:iron coordination entity transport"/>
    <property type="evidence" value="ECO:0007669"/>
    <property type="project" value="UniProtKB-ARBA"/>
</dbReference>
<reference evidence="8 9" key="1">
    <citation type="submission" date="2012-12" db="EMBL/GenBank/DDBJ databases">
        <title>Genome assembly of Marinobacter sp. AK21.</title>
        <authorList>
            <person name="Khatri I."/>
            <person name="Kumar R."/>
            <person name="Vaidya B."/>
            <person name="Subramanian S."/>
            <person name="Pinnaka A."/>
        </authorList>
    </citation>
    <scope>NUCLEOTIDE SEQUENCE [LARGE SCALE GENOMIC DNA]</scope>
    <source>
        <strain evidence="8 9">AK21</strain>
    </source>
</reference>
<dbReference type="InterPro" id="IPR051313">
    <property type="entry name" value="Bact_iron-sidero_bind"/>
</dbReference>
<dbReference type="PANTHER" id="PTHR30532:SF1">
    <property type="entry name" value="IRON(3+)-HYDROXAMATE-BINDING PROTEIN FHUD"/>
    <property type="match status" value="1"/>
</dbReference>
<comment type="caution">
    <text evidence="8">The sequence shown here is derived from an EMBL/GenBank/DDBJ whole genome shotgun (WGS) entry which is preliminary data.</text>
</comment>
<dbReference type="AlphaFoldDB" id="A0A072N1B9"/>
<dbReference type="GO" id="GO:0030288">
    <property type="term" value="C:outer membrane-bounded periplasmic space"/>
    <property type="evidence" value="ECO:0007669"/>
    <property type="project" value="TreeGrafter"/>
</dbReference>
<evidence type="ECO:0000256" key="4">
    <source>
        <dbReference type="ARBA" id="ARBA00022496"/>
    </source>
</evidence>
<keyword evidence="9" id="KW-1185">Reference proteome</keyword>
<dbReference type="Proteomes" id="UP000035057">
    <property type="component" value="Unassembled WGS sequence"/>
</dbReference>
<evidence type="ECO:0000313" key="9">
    <source>
        <dbReference type="Proteomes" id="UP000035057"/>
    </source>
</evidence>
<evidence type="ECO:0000256" key="1">
    <source>
        <dbReference type="ARBA" id="ARBA00004196"/>
    </source>
</evidence>
<gene>
    <name evidence="8" type="ORF">D777_02165</name>
</gene>
<dbReference type="PANTHER" id="PTHR30532">
    <property type="entry name" value="IRON III DICITRATE-BINDING PERIPLASMIC PROTEIN"/>
    <property type="match status" value="1"/>
</dbReference>
<evidence type="ECO:0000256" key="5">
    <source>
        <dbReference type="ARBA" id="ARBA00022729"/>
    </source>
</evidence>
<keyword evidence="4" id="KW-0410">Iron transport</keyword>
<protein>
    <submittedName>
        <fullName evidence="8">Ferric hydroxamate ABC transporter</fullName>
    </submittedName>
</protein>
<dbReference type="PATRIC" id="fig|1137280.3.peg.1980"/>
<dbReference type="OrthoDB" id="6160519at2"/>
<dbReference type="EMBL" id="ANIE01000006">
    <property type="protein sequence ID" value="KEF31012.1"/>
    <property type="molecule type" value="Genomic_DNA"/>
</dbReference>
<dbReference type="SUPFAM" id="SSF53807">
    <property type="entry name" value="Helical backbone' metal receptor"/>
    <property type="match status" value="1"/>
</dbReference>
<comment type="similarity">
    <text evidence="2">Belongs to the bacterial solute-binding protein 8 family.</text>
</comment>
<keyword evidence="4" id="KW-0406">Ion transport</keyword>
<keyword evidence="5 6" id="KW-0732">Signal</keyword>
<dbReference type="Pfam" id="PF01497">
    <property type="entry name" value="Peripla_BP_2"/>
    <property type="match status" value="1"/>
</dbReference>
<evidence type="ECO:0000313" key="8">
    <source>
        <dbReference type="EMBL" id="KEF31012.1"/>
    </source>
</evidence>
<feature type="domain" description="Fe/B12 periplasmic-binding" evidence="7">
    <location>
        <begin position="46"/>
        <end position="313"/>
    </location>
</feature>
<dbReference type="InterPro" id="IPR002491">
    <property type="entry name" value="ABC_transptr_periplasmic_BD"/>
</dbReference>
<keyword evidence="4" id="KW-0408">Iron</keyword>
<accession>A0A072N1B9</accession>
<dbReference type="STRING" id="1137280.D777_02165"/>
<dbReference type="Gene3D" id="3.40.50.1980">
    <property type="entry name" value="Nitrogenase molybdenum iron protein domain"/>
    <property type="match status" value="2"/>
</dbReference>
<evidence type="ECO:0000256" key="3">
    <source>
        <dbReference type="ARBA" id="ARBA00022448"/>
    </source>
</evidence>
<sequence>MCIDQRHSFTRRACLAALLLLLPGIVAATSWQHEQGTLTLDKTPTRVVALNWAATESLLLLGITPVGVADKEGYAYWVREPALPEDVPNIGTRVSPSLEAIAELNPDLIVTSTEMAPAANLLEEIAPTYVISVYKEGARPYDKAREMLLTLGDILDRKAEAEAVLADISNTLEHQRQRLADHGLNNKPVALLNFMDDRHVRVYTSNGLFQEALDSLDLKNAWPHPGSYWGFSTVGLEAIAPYSDSRLVILEPIRPGLTDQLANSPFWTYLAPVQQDEIYQIDAAWPFGGVFPVKRIAVQLADALVKGGSDNVH</sequence>
<dbReference type="CDD" id="cd01146">
    <property type="entry name" value="FhuD"/>
    <property type="match status" value="1"/>
</dbReference>
<evidence type="ECO:0000256" key="2">
    <source>
        <dbReference type="ARBA" id="ARBA00008814"/>
    </source>
</evidence>
<evidence type="ECO:0000256" key="6">
    <source>
        <dbReference type="SAM" id="SignalP"/>
    </source>
</evidence>
<evidence type="ECO:0000259" key="7">
    <source>
        <dbReference type="PROSITE" id="PS50983"/>
    </source>
</evidence>
<dbReference type="PRINTS" id="PR01715">
    <property type="entry name" value="FERRIBNDNGPP"/>
</dbReference>
<keyword evidence="3" id="KW-0813">Transport</keyword>